<dbReference type="Proteomes" id="UP000000547">
    <property type="component" value="Chromosome"/>
</dbReference>
<dbReference type="Gene3D" id="3.10.450.50">
    <property type="match status" value="1"/>
</dbReference>
<dbReference type="DNASU" id="3521401"/>
<evidence type="ECO:0000313" key="2">
    <source>
        <dbReference type="EMBL" id="AAZ27145.1"/>
    </source>
</evidence>
<reference evidence="2" key="1">
    <citation type="journal article" date="2005" name="Proc. Natl. Acad. Sci. U.S.A.">
        <title>The psychrophilic lifestyle as revealed by the genome sequence of Colwellia psychrerythraea 34H through genomic and proteomic analyses.</title>
        <authorList>
            <person name="Methe B.A."/>
            <person name="Nelson K.E."/>
            <person name="Deming J.W."/>
            <person name="Momen B."/>
            <person name="Melamud E."/>
            <person name="Zhang X."/>
            <person name="Moult J."/>
            <person name="Madupu R."/>
            <person name="Nelson W.C."/>
            <person name="Dodson R.J."/>
            <person name="Brinkac L.M."/>
            <person name="Daugherty S.C."/>
            <person name="Durkin A.S."/>
            <person name="DeBoy R.T."/>
            <person name="Kolonay J.F."/>
            <person name="Sullivan S.A."/>
            <person name="Zhou L."/>
            <person name="Davidsen T.M."/>
            <person name="Wu M."/>
            <person name="Huston A.L."/>
            <person name="Lewis M."/>
            <person name="Weaver B."/>
            <person name="Weidman J.F."/>
            <person name="Khouri H."/>
            <person name="Utterback T.R."/>
            <person name="Feldblyum T.V."/>
            <person name="Fraser C.M."/>
        </authorList>
    </citation>
    <scope>NUCLEOTIDE SEQUENCE [LARGE SCALE GENOMIC DNA]</scope>
    <source>
        <strain evidence="2">34H</strain>
    </source>
</reference>
<dbReference type="STRING" id="167879.CPS_2529"/>
<dbReference type="EMBL" id="CP000083">
    <property type="protein sequence ID" value="AAZ27145.1"/>
    <property type="molecule type" value="Genomic_DNA"/>
</dbReference>
<dbReference type="SUPFAM" id="SSF54427">
    <property type="entry name" value="NTF2-like"/>
    <property type="match status" value="1"/>
</dbReference>
<evidence type="ECO:0000313" key="3">
    <source>
        <dbReference type="Proteomes" id="UP000000547"/>
    </source>
</evidence>
<accession>Q481M4</accession>
<dbReference type="Pfam" id="PF12680">
    <property type="entry name" value="SnoaL_2"/>
    <property type="match status" value="1"/>
</dbReference>
<dbReference type="InterPro" id="IPR032710">
    <property type="entry name" value="NTF2-like_dom_sf"/>
</dbReference>
<dbReference type="RefSeq" id="WP_011043339.1">
    <property type="nucleotide sequence ID" value="NC_003910.7"/>
</dbReference>
<protein>
    <recommendedName>
        <fullName evidence="1">SnoaL-like domain-containing protein</fullName>
    </recommendedName>
</protein>
<dbReference type="SMR" id="Q481M4"/>
<organism evidence="2 3">
    <name type="scientific">Colwellia psychrerythraea (strain 34H / ATCC BAA-681)</name>
    <name type="common">Vibrio psychroerythus</name>
    <dbReference type="NCBI Taxonomy" id="167879"/>
    <lineage>
        <taxon>Bacteria</taxon>
        <taxon>Pseudomonadati</taxon>
        <taxon>Pseudomonadota</taxon>
        <taxon>Gammaproteobacteria</taxon>
        <taxon>Alteromonadales</taxon>
        <taxon>Colwelliaceae</taxon>
        <taxon>Colwellia</taxon>
    </lineage>
</organism>
<dbReference type="KEGG" id="cps:CPS_2529"/>
<dbReference type="AlphaFoldDB" id="Q481M4"/>
<evidence type="ECO:0000259" key="1">
    <source>
        <dbReference type="Pfam" id="PF12680"/>
    </source>
</evidence>
<proteinExistence type="predicted"/>
<dbReference type="HOGENOM" id="CLU_107220_1_2_6"/>
<feature type="domain" description="SnoaL-like" evidence="1">
    <location>
        <begin position="11"/>
        <end position="116"/>
    </location>
</feature>
<name>Q481M4_COLP3</name>
<gene>
    <name evidence="2" type="ordered locus">CPS_2529</name>
</gene>
<sequence>MSTEKNKLVINRFLERFSANDVEGVLSLLNNAAIWRVMGREGGLPLSGEMDKIAVADLMNTVNNIFPKGMTLTPSGWTASGDRVAAEVESYGQKSDGTIYNNMYHFLFEIKDEQIITIREYMDTLHVKSVFIDN</sequence>
<dbReference type="InterPro" id="IPR037401">
    <property type="entry name" value="SnoaL-like"/>
</dbReference>